<accession>A0A0F4L7W7</accession>
<feature type="transmembrane region" description="Helical" evidence="3">
    <location>
        <begin position="280"/>
        <end position="296"/>
    </location>
</feature>
<feature type="transmembrane region" description="Helical" evidence="3">
    <location>
        <begin position="189"/>
        <end position="209"/>
    </location>
</feature>
<evidence type="ECO:0000313" key="5">
    <source>
        <dbReference type="EMBL" id="KJY54369.1"/>
    </source>
</evidence>
<feature type="transmembrane region" description="Helical" evidence="3">
    <location>
        <begin position="72"/>
        <end position="92"/>
    </location>
</feature>
<evidence type="ECO:0000259" key="4">
    <source>
        <dbReference type="Pfam" id="PF00892"/>
    </source>
</evidence>
<gene>
    <name evidence="5" type="ORF">JF76_17160</name>
</gene>
<feature type="transmembrane region" description="Helical" evidence="3">
    <location>
        <begin position="104"/>
        <end position="123"/>
    </location>
</feature>
<keyword evidence="3" id="KW-1133">Transmembrane helix</keyword>
<dbReference type="GO" id="GO:0016020">
    <property type="term" value="C:membrane"/>
    <property type="evidence" value="ECO:0007669"/>
    <property type="project" value="InterPro"/>
</dbReference>
<keyword evidence="3" id="KW-0472">Membrane</keyword>
<comment type="caution">
    <text evidence="5">The sequence shown here is derived from an EMBL/GenBank/DDBJ whole genome shotgun (WGS) entry which is preliminary data.</text>
</comment>
<comment type="subcellular location">
    <subcellularLocation>
        <location evidence="1">Endomembrane system</location>
        <topology evidence="1">Multi-pass membrane protein</topology>
    </subcellularLocation>
</comment>
<feature type="domain" description="EamA" evidence="4">
    <location>
        <begin position="169"/>
        <end position="292"/>
    </location>
</feature>
<dbReference type="PATRIC" id="fig|1218493.3.peg.1795"/>
<organism evidence="5 6">
    <name type="scientific">Lactobacillus kullabergensis</name>
    <dbReference type="NCBI Taxonomy" id="1218493"/>
    <lineage>
        <taxon>Bacteria</taxon>
        <taxon>Bacillati</taxon>
        <taxon>Bacillota</taxon>
        <taxon>Bacilli</taxon>
        <taxon>Lactobacillales</taxon>
        <taxon>Lactobacillaceae</taxon>
        <taxon>Lactobacillus</taxon>
    </lineage>
</organism>
<keyword evidence="3" id="KW-0812">Transmembrane</keyword>
<evidence type="ECO:0000313" key="6">
    <source>
        <dbReference type="Proteomes" id="UP000033533"/>
    </source>
</evidence>
<dbReference type="InterPro" id="IPR000620">
    <property type="entry name" value="EamA_dom"/>
</dbReference>
<name>A0A0F4L7W7_9LACO</name>
<evidence type="ECO:0000256" key="1">
    <source>
        <dbReference type="ARBA" id="ARBA00004127"/>
    </source>
</evidence>
<protein>
    <recommendedName>
        <fullName evidence="4">EamA domain-containing protein</fullName>
    </recommendedName>
</protein>
<evidence type="ECO:0000256" key="3">
    <source>
        <dbReference type="SAM" id="Phobius"/>
    </source>
</evidence>
<dbReference type="HOGENOM" id="CLU_936234_0_0_9"/>
<feature type="transmembrane region" description="Helical" evidence="3">
    <location>
        <begin position="157"/>
        <end position="177"/>
    </location>
</feature>
<comment type="similarity">
    <text evidence="2">Belongs to the EamA transporter family.</text>
</comment>
<proteinExistence type="inferred from homology"/>
<dbReference type="SUPFAM" id="SSF103481">
    <property type="entry name" value="Multidrug resistance efflux transporter EmrE"/>
    <property type="match status" value="1"/>
</dbReference>
<dbReference type="AlphaFoldDB" id="A0A0F4L7W7"/>
<feature type="transmembrane region" description="Helical" evidence="3">
    <location>
        <begin position="40"/>
        <end position="60"/>
    </location>
</feature>
<dbReference type="RefSeq" id="WP_045928682.1">
    <property type="nucleotide sequence ID" value="NZ_JBHSZS010000022.1"/>
</dbReference>
<dbReference type="InterPro" id="IPR037185">
    <property type="entry name" value="EmrE-like"/>
</dbReference>
<dbReference type="Pfam" id="PF00892">
    <property type="entry name" value="EamA"/>
    <property type="match status" value="1"/>
</dbReference>
<dbReference type="OrthoDB" id="2299120at2"/>
<dbReference type="EMBL" id="JXBY01000027">
    <property type="protein sequence ID" value="KJY54369.1"/>
    <property type="molecule type" value="Genomic_DNA"/>
</dbReference>
<feature type="transmembrane region" description="Helical" evidence="3">
    <location>
        <begin position="129"/>
        <end position="145"/>
    </location>
</feature>
<dbReference type="Proteomes" id="UP000033533">
    <property type="component" value="Unassembled WGS sequence"/>
</dbReference>
<feature type="transmembrane region" description="Helical" evidence="3">
    <location>
        <begin position="6"/>
        <end position="28"/>
    </location>
</feature>
<sequence>MIISNIWLIIFATISSFSRGIISVIDRYQMGYRKQSSIDVNFLNNICSSVLVTFFLIYVLHSFPSPRITNNYLIKVLLYAFLAQIVAYGYSYVFKKVSIMQSVLLSKVTDLFIPLAILLTMGYFSKSSYLVSIISTVIVVIYIVFEQRHNNLNLKNLLTTFAVIAPLLIIQAALSPLLTKGLIKPIDLVFFTIMTIYVRCLITLITFIYKNRTLKISAENLKGKVYLIYGSRAVLTLLAQVTYTLATSSPNSSIAWIFLNMTSLYSVIFGDIFLKEKMKFADILVIVAIFILALFSK</sequence>
<evidence type="ECO:0000256" key="2">
    <source>
        <dbReference type="ARBA" id="ARBA00007362"/>
    </source>
</evidence>
<feature type="transmembrane region" description="Helical" evidence="3">
    <location>
        <begin position="229"/>
        <end position="248"/>
    </location>
</feature>
<feature type="transmembrane region" description="Helical" evidence="3">
    <location>
        <begin position="254"/>
        <end position="273"/>
    </location>
</feature>
<reference evidence="5 6" key="1">
    <citation type="submission" date="2014-12" db="EMBL/GenBank/DDBJ databases">
        <title>Comparative genomics of the lactic acid bacteria isolated from the honey bee gut.</title>
        <authorList>
            <person name="Ellegaard K.M."/>
            <person name="Tamarit D."/>
            <person name="Javelind E."/>
            <person name="Olofsson T."/>
            <person name="Andersson S.G."/>
            <person name="Vasquez A."/>
        </authorList>
    </citation>
    <scope>NUCLEOTIDE SEQUENCE [LARGE SCALE GENOMIC DNA]</scope>
    <source>
        <strain evidence="5 6">Biut2</strain>
    </source>
</reference>